<accession>A0A0B6XYJ6</accession>
<name>A0A0B6XYJ6_9EUPU</name>
<protein>
    <submittedName>
        <fullName evidence="1">Uncharacterized protein</fullName>
    </submittedName>
</protein>
<organism evidence="1">
    <name type="scientific">Arion vulgaris</name>
    <dbReference type="NCBI Taxonomy" id="1028688"/>
    <lineage>
        <taxon>Eukaryota</taxon>
        <taxon>Metazoa</taxon>
        <taxon>Spiralia</taxon>
        <taxon>Lophotrochozoa</taxon>
        <taxon>Mollusca</taxon>
        <taxon>Gastropoda</taxon>
        <taxon>Heterobranchia</taxon>
        <taxon>Euthyneura</taxon>
        <taxon>Panpulmonata</taxon>
        <taxon>Eupulmonata</taxon>
        <taxon>Stylommatophora</taxon>
        <taxon>Helicina</taxon>
        <taxon>Arionoidea</taxon>
        <taxon>Arionidae</taxon>
        <taxon>Arion</taxon>
    </lineage>
</organism>
<gene>
    <name evidence="1" type="primary">ORF4622</name>
</gene>
<dbReference type="EMBL" id="HACG01001746">
    <property type="protein sequence ID" value="CEK48611.1"/>
    <property type="molecule type" value="Transcribed_RNA"/>
</dbReference>
<dbReference type="AlphaFoldDB" id="A0A0B6XYJ6"/>
<evidence type="ECO:0000313" key="1">
    <source>
        <dbReference type="EMBL" id="CEK48611.1"/>
    </source>
</evidence>
<proteinExistence type="predicted"/>
<reference evidence="1" key="1">
    <citation type="submission" date="2014-12" db="EMBL/GenBank/DDBJ databases">
        <title>Insight into the proteome of Arion vulgaris.</title>
        <authorList>
            <person name="Aradska J."/>
            <person name="Bulat T."/>
            <person name="Smidak R."/>
            <person name="Sarate P."/>
            <person name="Gangsoo J."/>
            <person name="Sialana F."/>
            <person name="Bilban M."/>
            <person name="Lubec G."/>
        </authorList>
    </citation>
    <scope>NUCLEOTIDE SEQUENCE</scope>
    <source>
        <tissue evidence="1">Skin</tissue>
    </source>
</reference>
<sequence>MSQFYIHIKDVFDGHVVEMEHTTLTNMDSYIYLHSIFVETTTTERICSTKLVPLFRQR</sequence>